<gene>
    <name evidence="1" type="ORF">LY01_00619</name>
</gene>
<comment type="caution">
    <text evidence="1">The sequence shown here is derived from an EMBL/GenBank/DDBJ whole genome shotgun (WGS) entry which is preliminary data.</text>
</comment>
<dbReference type="OrthoDB" id="1143763at2"/>
<accession>A0A2S6IRA7</accession>
<dbReference type="RefSeq" id="WP_104514331.1">
    <property type="nucleotide sequence ID" value="NZ_MQVW01000027.1"/>
</dbReference>
<sequence>MKQFFIVLLIALCITSCSTDFPKKEVKTTHLSGFIMGGNAAGVYGKAGLKITGDSIKMNDWPISRLVTSLNTLRDTSIVDQTGFTDVYSIQIANIGELEEGAFCDSLIVELGRAGLAR</sequence>
<dbReference type="Proteomes" id="UP000239002">
    <property type="component" value="Unassembled WGS sequence"/>
</dbReference>
<name>A0A2S6IRA7_9FLAO</name>
<keyword evidence="2" id="KW-1185">Reference proteome</keyword>
<reference evidence="1 2" key="1">
    <citation type="submission" date="2018-02" db="EMBL/GenBank/DDBJ databases">
        <title>Genomic Encyclopedia of Archaeal and Bacterial Type Strains, Phase II (KMG-II): from individual species to whole genera.</title>
        <authorList>
            <person name="Goeker M."/>
        </authorList>
    </citation>
    <scope>NUCLEOTIDE SEQUENCE [LARGE SCALE GENOMIC DNA]</scope>
    <source>
        <strain evidence="1 2">DSM 16809</strain>
    </source>
</reference>
<dbReference type="EMBL" id="PTJE01000001">
    <property type="protein sequence ID" value="PPK96794.1"/>
    <property type="molecule type" value="Genomic_DNA"/>
</dbReference>
<dbReference type="AlphaFoldDB" id="A0A2S6IRA7"/>
<organism evidence="1 2">
    <name type="scientific">Nonlabens xylanidelens</name>
    <dbReference type="NCBI Taxonomy" id="191564"/>
    <lineage>
        <taxon>Bacteria</taxon>
        <taxon>Pseudomonadati</taxon>
        <taxon>Bacteroidota</taxon>
        <taxon>Flavobacteriia</taxon>
        <taxon>Flavobacteriales</taxon>
        <taxon>Flavobacteriaceae</taxon>
        <taxon>Nonlabens</taxon>
    </lineage>
</organism>
<evidence type="ECO:0000313" key="1">
    <source>
        <dbReference type="EMBL" id="PPK96794.1"/>
    </source>
</evidence>
<evidence type="ECO:0000313" key="2">
    <source>
        <dbReference type="Proteomes" id="UP000239002"/>
    </source>
</evidence>
<proteinExistence type="predicted"/>
<protein>
    <submittedName>
        <fullName evidence="1">Uncharacterized protein</fullName>
    </submittedName>
</protein>